<dbReference type="InterPro" id="IPR001279">
    <property type="entry name" value="Metallo-B-lactamas"/>
</dbReference>
<gene>
    <name evidence="2" type="ORF">CD29_19160</name>
</gene>
<comment type="caution">
    <text evidence="2">The sequence shown here is derived from an EMBL/GenBank/DDBJ whole genome shotgun (WGS) entry which is preliminary data.</text>
</comment>
<evidence type="ECO:0000313" key="3">
    <source>
        <dbReference type="Proteomes" id="UP000030416"/>
    </source>
</evidence>
<reference evidence="2 3" key="1">
    <citation type="submission" date="2014-02" db="EMBL/GenBank/DDBJ databases">
        <title>Draft genome sequence of Lysinibacillus manganicus DSM 26584T.</title>
        <authorList>
            <person name="Zhang F."/>
            <person name="Wang G."/>
            <person name="Zhang L."/>
        </authorList>
    </citation>
    <scope>NUCLEOTIDE SEQUENCE [LARGE SCALE GENOMIC DNA]</scope>
    <source>
        <strain evidence="2 3">DSM 26584</strain>
    </source>
</reference>
<dbReference type="EMBL" id="JPVN01000040">
    <property type="protein sequence ID" value="KGR73649.1"/>
    <property type="molecule type" value="Genomic_DNA"/>
</dbReference>
<evidence type="ECO:0000313" key="2">
    <source>
        <dbReference type="EMBL" id="KGR73649.1"/>
    </source>
</evidence>
<proteinExistence type="predicted"/>
<dbReference type="SMART" id="SM00849">
    <property type="entry name" value="Lactamase_B"/>
    <property type="match status" value="1"/>
</dbReference>
<dbReference type="PANTHER" id="PTHR42951">
    <property type="entry name" value="METALLO-BETA-LACTAMASE DOMAIN-CONTAINING"/>
    <property type="match status" value="1"/>
</dbReference>
<protein>
    <submittedName>
        <fullName evidence="2">Hydrolase</fullName>
    </submittedName>
</protein>
<dbReference type="Proteomes" id="UP000030416">
    <property type="component" value="Unassembled WGS sequence"/>
</dbReference>
<dbReference type="Gene3D" id="3.60.15.10">
    <property type="entry name" value="Ribonuclease Z/Hydroxyacylglutathione hydrolase-like"/>
    <property type="match status" value="1"/>
</dbReference>
<name>A0A0A3HMN6_9BACL</name>
<dbReference type="Pfam" id="PF00753">
    <property type="entry name" value="Lactamase_B"/>
    <property type="match status" value="1"/>
</dbReference>
<dbReference type="InterPro" id="IPR050855">
    <property type="entry name" value="NDM-1-like"/>
</dbReference>
<keyword evidence="2" id="KW-0378">Hydrolase</keyword>
<feature type="domain" description="Metallo-beta-lactamase" evidence="1">
    <location>
        <begin position="20"/>
        <end position="219"/>
    </location>
</feature>
<evidence type="ECO:0000259" key="1">
    <source>
        <dbReference type="SMART" id="SM00849"/>
    </source>
</evidence>
<organism evidence="2 3">
    <name type="scientific">Ureibacillus manganicus DSM 26584</name>
    <dbReference type="NCBI Taxonomy" id="1384049"/>
    <lineage>
        <taxon>Bacteria</taxon>
        <taxon>Bacillati</taxon>
        <taxon>Bacillota</taxon>
        <taxon>Bacilli</taxon>
        <taxon>Bacillales</taxon>
        <taxon>Caryophanaceae</taxon>
        <taxon>Ureibacillus</taxon>
    </lineage>
</organism>
<keyword evidence="3" id="KW-1185">Reference proteome</keyword>
<dbReference type="GO" id="GO:0016787">
    <property type="term" value="F:hydrolase activity"/>
    <property type="evidence" value="ECO:0007669"/>
    <property type="project" value="UniProtKB-KW"/>
</dbReference>
<dbReference type="SUPFAM" id="SSF56281">
    <property type="entry name" value="Metallo-hydrolase/oxidoreductase"/>
    <property type="match status" value="1"/>
</dbReference>
<accession>A0A0A3HMN6</accession>
<dbReference type="InterPro" id="IPR036866">
    <property type="entry name" value="RibonucZ/Hydroxyglut_hydro"/>
</dbReference>
<dbReference type="RefSeq" id="WP_036190177.1">
    <property type="nucleotide sequence ID" value="NZ_AVDA01000040.1"/>
</dbReference>
<dbReference type="AlphaFoldDB" id="A0A0A3HMN6"/>
<sequence>MLKKLANRVYYMPHYSETDRPALGLICGDTYNLIVDAGNSPAHANDFLNLAKQVGQSKPQMVAITHWHWDHIFGIDTMGLPTISHEDTKKKIDYLKTLQWDDDSLDARVASGEEIEFCRDMIKRELPTRDNLVLKSPNITFTDKMEIDLGGITCVIDHVGGVHAKDSSIIYIPEEKIMFLADCLYQDFYSGDWSYDLHQFEILVEKIKQYEVNTYVLGHQDPKSHEEMSQLINEIISIGEIVGDEMNLEEAITTFTDVRKTTPSEEQREFIENFINGNQKRIGA</sequence>
<dbReference type="OrthoDB" id="420651at2"/>
<dbReference type="STRING" id="1384049.CD29_19160"/>
<dbReference type="eggNOG" id="COG0491">
    <property type="taxonomic scope" value="Bacteria"/>
</dbReference>
<dbReference type="PANTHER" id="PTHR42951:SF4">
    <property type="entry name" value="ACYL-COENZYME A THIOESTERASE MBLAC2"/>
    <property type="match status" value="1"/>
</dbReference>